<protein>
    <submittedName>
        <fullName evidence="1">Uncharacterized protein</fullName>
    </submittedName>
</protein>
<sequence length="103" mass="11634">MKRDQLPAASWNWKCCLSESPTSPSCVAEPKFLYCRVGDDDNNNRWTEHEYDVGNVMLPPEYAPPTKWVIKDTAAVGGRFYFLEMGKLGVIEFAPEPLLDAAH</sequence>
<keyword evidence="2" id="KW-1185">Reference proteome</keyword>
<gene>
    <name evidence="1" type="primary">ga08704</name>
    <name evidence="1" type="ORF">PR202_ga08704</name>
</gene>
<dbReference type="EMBL" id="BQKI01000004">
    <property type="protein sequence ID" value="GJM92257.1"/>
    <property type="molecule type" value="Genomic_DNA"/>
</dbReference>
<dbReference type="Proteomes" id="UP001054889">
    <property type="component" value="Unassembled WGS sequence"/>
</dbReference>
<proteinExistence type="predicted"/>
<accession>A0AAV5C230</accession>
<dbReference type="AlphaFoldDB" id="A0AAV5C230"/>
<name>A0AAV5C230_ELECO</name>
<reference evidence="1" key="2">
    <citation type="submission" date="2021-12" db="EMBL/GenBank/DDBJ databases">
        <title>Resequencing data analysis of finger millet.</title>
        <authorList>
            <person name="Hatakeyama M."/>
            <person name="Aluri S."/>
            <person name="Balachadran M.T."/>
            <person name="Sivarajan S.R."/>
            <person name="Poveda L."/>
            <person name="Shimizu-Inatsugi R."/>
            <person name="Schlapbach R."/>
            <person name="Sreeman S.M."/>
            <person name="Shimizu K.K."/>
        </authorList>
    </citation>
    <scope>NUCLEOTIDE SEQUENCE</scope>
</reference>
<evidence type="ECO:0000313" key="1">
    <source>
        <dbReference type="EMBL" id="GJM92257.1"/>
    </source>
</evidence>
<comment type="caution">
    <text evidence="1">The sequence shown here is derived from an EMBL/GenBank/DDBJ whole genome shotgun (WGS) entry which is preliminary data.</text>
</comment>
<reference evidence="1" key="1">
    <citation type="journal article" date="2018" name="DNA Res.">
        <title>Multiple hybrid de novo genome assembly of finger millet, an orphan allotetraploid crop.</title>
        <authorList>
            <person name="Hatakeyama M."/>
            <person name="Aluri S."/>
            <person name="Balachadran M.T."/>
            <person name="Sivarajan S.R."/>
            <person name="Patrignani A."/>
            <person name="Gruter S."/>
            <person name="Poveda L."/>
            <person name="Shimizu-Inatsugi R."/>
            <person name="Baeten J."/>
            <person name="Francoijs K.J."/>
            <person name="Nataraja K.N."/>
            <person name="Reddy Y.A.N."/>
            <person name="Phadnis S."/>
            <person name="Ravikumar R.L."/>
            <person name="Schlapbach R."/>
            <person name="Sreeman S.M."/>
            <person name="Shimizu K.K."/>
        </authorList>
    </citation>
    <scope>NUCLEOTIDE SEQUENCE</scope>
</reference>
<organism evidence="1 2">
    <name type="scientific">Eleusine coracana subsp. coracana</name>
    <dbReference type="NCBI Taxonomy" id="191504"/>
    <lineage>
        <taxon>Eukaryota</taxon>
        <taxon>Viridiplantae</taxon>
        <taxon>Streptophyta</taxon>
        <taxon>Embryophyta</taxon>
        <taxon>Tracheophyta</taxon>
        <taxon>Spermatophyta</taxon>
        <taxon>Magnoliopsida</taxon>
        <taxon>Liliopsida</taxon>
        <taxon>Poales</taxon>
        <taxon>Poaceae</taxon>
        <taxon>PACMAD clade</taxon>
        <taxon>Chloridoideae</taxon>
        <taxon>Cynodonteae</taxon>
        <taxon>Eleusininae</taxon>
        <taxon>Eleusine</taxon>
    </lineage>
</organism>
<evidence type="ECO:0000313" key="2">
    <source>
        <dbReference type="Proteomes" id="UP001054889"/>
    </source>
</evidence>